<dbReference type="SUPFAM" id="SSF54768">
    <property type="entry name" value="dsRNA-binding domain-like"/>
    <property type="match status" value="2"/>
</dbReference>
<dbReference type="Pfam" id="PF00035">
    <property type="entry name" value="dsrm"/>
    <property type="match status" value="2"/>
</dbReference>
<dbReference type="PANTHER" id="PTHR11207">
    <property type="entry name" value="RIBONUCLEASE III"/>
    <property type="match status" value="1"/>
</dbReference>
<dbReference type="SMART" id="SM00535">
    <property type="entry name" value="RIBOc"/>
    <property type="match status" value="1"/>
</dbReference>
<comment type="catalytic activity">
    <reaction evidence="1">
        <text>Endonucleolytic cleavage to 5'-phosphomonoester.</text>
        <dbReference type="EC" id="3.1.26.3"/>
    </reaction>
</comment>
<dbReference type="FunFam" id="1.10.1520.10:FF:000001">
    <property type="entry name" value="Ribonuclease 3"/>
    <property type="match status" value="1"/>
</dbReference>
<evidence type="ECO:0000256" key="3">
    <source>
        <dbReference type="ARBA" id="ARBA00022722"/>
    </source>
</evidence>
<dbReference type="EMBL" id="ML004444">
    <property type="protein sequence ID" value="RKP31280.1"/>
    <property type="molecule type" value="Genomic_DNA"/>
</dbReference>
<keyword evidence="6 7" id="KW-0694">RNA-binding</keyword>
<dbReference type="PROSITE" id="PS00517">
    <property type="entry name" value="RNASE_3_1"/>
    <property type="match status" value="1"/>
</dbReference>
<dbReference type="CDD" id="cd19876">
    <property type="entry name" value="DSRM_RNT1p-like"/>
    <property type="match status" value="1"/>
</dbReference>
<dbReference type="GO" id="GO:0030847">
    <property type="term" value="P:termination of RNA polymerase II transcription, exosome-dependent"/>
    <property type="evidence" value="ECO:0007669"/>
    <property type="project" value="UniProtKB-ARBA"/>
</dbReference>
<evidence type="ECO:0000256" key="1">
    <source>
        <dbReference type="ARBA" id="ARBA00000109"/>
    </source>
</evidence>
<dbReference type="SUPFAM" id="SSF69065">
    <property type="entry name" value="RNase III domain-like"/>
    <property type="match status" value="1"/>
</dbReference>
<dbReference type="EC" id="3.1.26.3" evidence="2"/>
<evidence type="ECO:0000259" key="9">
    <source>
        <dbReference type="PROSITE" id="PS50142"/>
    </source>
</evidence>
<accession>A0A4P9ZGW7</accession>
<dbReference type="GO" id="GO:0006364">
    <property type="term" value="P:rRNA processing"/>
    <property type="evidence" value="ECO:0007669"/>
    <property type="project" value="InterPro"/>
</dbReference>
<dbReference type="Pfam" id="PF00636">
    <property type="entry name" value="Ribonuclease_3"/>
    <property type="match status" value="1"/>
</dbReference>
<dbReference type="InterPro" id="IPR014720">
    <property type="entry name" value="dsRBD_dom"/>
</dbReference>
<protein>
    <recommendedName>
        <fullName evidence="2">ribonuclease III</fullName>
        <ecNumber evidence="2">3.1.26.3</ecNumber>
    </recommendedName>
</protein>
<reference evidence="11" key="1">
    <citation type="journal article" date="2018" name="Nat. Microbiol.">
        <title>Leveraging single-cell genomics to expand the fungal tree of life.</title>
        <authorList>
            <person name="Ahrendt S.R."/>
            <person name="Quandt C.A."/>
            <person name="Ciobanu D."/>
            <person name="Clum A."/>
            <person name="Salamov A."/>
            <person name="Andreopoulos B."/>
            <person name="Cheng J.F."/>
            <person name="Woyke T."/>
            <person name="Pelin A."/>
            <person name="Henrissat B."/>
            <person name="Reynolds N.K."/>
            <person name="Benny G.L."/>
            <person name="Smith M.E."/>
            <person name="James T.Y."/>
            <person name="Grigoriev I.V."/>
        </authorList>
    </citation>
    <scope>NUCLEOTIDE SEQUENCE [LARGE SCALE GENOMIC DNA]</scope>
    <source>
        <strain evidence="11">Baker2002</strain>
    </source>
</reference>
<dbReference type="SMART" id="SM00358">
    <property type="entry name" value="DSRM"/>
    <property type="match status" value="2"/>
</dbReference>
<dbReference type="InterPro" id="IPR036389">
    <property type="entry name" value="RNase_III_sf"/>
</dbReference>
<dbReference type="InterPro" id="IPR044449">
    <property type="entry name" value="Rnt1/Pac1_DSRM_fungi"/>
</dbReference>
<dbReference type="OrthoDB" id="2392202at2759"/>
<dbReference type="PROSITE" id="PS50137">
    <property type="entry name" value="DS_RBD"/>
    <property type="match status" value="1"/>
</dbReference>
<dbReference type="CDD" id="cd00593">
    <property type="entry name" value="RIBOc"/>
    <property type="match status" value="1"/>
</dbReference>
<feature type="domain" description="DRBM" evidence="8">
    <location>
        <begin position="196"/>
        <end position="263"/>
    </location>
</feature>
<evidence type="ECO:0000256" key="2">
    <source>
        <dbReference type="ARBA" id="ARBA00012177"/>
    </source>
</evidence>
<evidence type="ECO:0000256" key="6">
    <source>
        <dbReference type="ARBA" id="ARBA00022884"/>
    </source>
</evidence>
<dbReference type="Gene3D" id="1.10.1520.10">
    <property type="entry name" value="Ribonuclease III domain"/>
    <property type="match status" value="1"/>
</dbReference>
<dbReference type="GO" id="GO:0004525">
    <property type="term" value="F:ribonuclease III activity"/>
    <property type="evidence" value="ECO:0007669"/>
    <property type="project" value="UniProtKB-EC"/>
</dbReference>
<sequence>MSESANLLGSKELKAVQNALNDSAKKTSKKGKGLPELPEISDNALRRRVFIHKSLTKNKTYLKDEEIVQLHYERLEFLGDSVLHYITTVLLFEKFPYATEGFMTRWRSRLVSNKNLAKFSEQYKFDHKLQSRLDETQLVAGREKLIADIFEAYIGALAIDLQLNLTPIRVWLDQLLEEEFFAAEVEAKSEIAINKDAKSQLYSLIGSALLHPIYKVVHIGTAETPVYEVHCVMEGETLGVGKAPNLKDAGLRAAMDALTKKERVDYYIKSRLKTDRSISVVKNTTNEQEDPVKNQAETNSKFPLIADSSVMAHKFSKNEVHAFLGQSTGMTADYNSIFDDKEKRYACELTVNGFTLTKAYDGSKKKGEMRAATLLLQNKHLLPEMMSAIL</sequence>
<proteinExistence type="predicted"/>
<dbReference type="Gene3D" id="3.30.160.20">
    <property type="match status" value="2"/>
</dbReference>
<keyword evidence="3" id="KW-0540">Nuclease</keyword>
<evidence type="ECO:0000313" key="10">
    <source>
        <dbReference type="EMBL" id="RKP31280.1"/>
    </source>
</evidence>
<gene>
    <name evidence="10" type="ORF">METBISCDRAFT_14397</name>
</gene>
<evidence type="ECO:0000256" key="4">
    <source>
        <dbReference type="ARBA" id="ARBA00022759"/>
    </source>
</evidence>
<keyword evidence="4" id="KW-0255">Endonuclease</keyword>
<keyword evidence="5" id="KW-0378">Hydrolase</keyword>
<evidence type="ECO:0000259" key="8">
    <source>
        <dbReference type="PROSITE" id="PS50137"/>
    </source>
</evidence>
<feature type="domain" description="RNase III" evidence="9">
    <location>
        <begin position="40"/>
        <end position="162"/>
    </location>
</feature>
<name>A0A4P9ZGW7_9ASCO</name>
<dbReference type="AlphaFoldDB" id="A0A4P9ZGW7"/>
<organism evidence="10 11">
    <name type="scientific">Metschnikowia bicuspidata</name>
    <dbReference type="NCBI Taxonomy" id="27322"/>
    <lineage>
        <taxon>Eukaryota</taxon>
        <taxon>Fungi</taxon>
        <taxon>Dikarya</taxon>
        <taxon>Ascomycota</taxon>
        <taxon>Saccharomycotina</taxon>
        <taxon>Pichiomycetes</taxon>
        <taxon>Metschnikowiaceae</taxon>
        <taxon>Metschnikowia</taxon>
    </lineage>
</organism>
<dbReference type="Proteomes" id="UP000268321">
    <property type="component" value="Unassembled WGS sequence"/>
</dbReference>
<evidence type="ECO:0000256" key="7">
    <source>
        <dbReference type="PROSITE-ProRule" id="PRU00266"/>
    </source>
</evidence>
<dbReference type="InterPro" id="IPR000999">
    <property type="entry name" value="RNase_III_dom"/>
</dbReference>
<dbReference type="PANTHER" id="PTHR11207:SF0">
    <property type="entry name" value="RIBONUCLEASE 3"/>
    <property type="match status" value="1"/>
</dbReference>
<dbReference type="GO" id="GO:0034475">
    <property type="term" value="P:U4 snRNA 3'-end processing"/>
    <property type="evidence" value="ECO:0007669"/>
    <property type="project" value="UniProtKB-ARBA"/>
</dbReference>
<dbReference type="PROSITE" id="PS50142">
    <property type="entry name" value="RNASE_3_2"/>
    <property type="match status" value="1"/>
</dbReference>
<keyword evidence="11" id="KW-1185">Reference proteome</keyword>
<dbReference type="GO" id="GO:0005654">
    <property type="term" value="C:nucleoplasm"/>
    <property type="evidence" value="ECO:0007669"/>
    <property type="project" value="TreeGrafter"/>
</dbReference>
<evidence type="ECO:0000256" key="5">
    <source>
        <dbReference type="ARBA" id="ARBA00022801"/>
    </source>
</evidence>
<dbReference type="GO" id="GO:0003725">
    <property type="term" value="F:double-stranded RNA binding"/>
    <property type="evidence" value="ECO:0007669"/>
    <property type="project" value="InterPro"/>
</dbReference>
<evidence type="ECO:0000313" key="11">
    <source>
        <dbReference type="Proteomes" id="UP000268321"/>
    </source>
</evidence>
<dbReference type="GO" id="GO:0034963">
    <property type="term" value="P:box C/D sno(s)RNA processing"/>
    <property type="evidence" value="ECO:0007669"/>
    <property type="project" value="UniProtKB-ARBA"/>
</dbReference>